<accession>A0AAD3MZK6</accession>
<keyword evidence="1" id="KW-0067">ATP-binding</keyword>
<keyword evidence="1" id="KW-0347">Helicase</keyword>
<gene>
    <name evidence="1" type="ORF">AKAME5_001447800</name>
</gene>
<name>A0AAD3MZK6_LATJO</name>
<keyword evidence="2" id="KW-1185">Reference proteome</keyword>
<protein>
    <submittedName>
        <fullName evidence="1">Pre-mRNA-splicing factor ATP-dependent RNA helicase DHX32 isoform X1</fullName>
    </submittedName>
</protein>
<comment type="caution">
    <text evidence="1">The sequence shown here is derived from an EMBL/GenBank/DDBJ whole genome shotgun (WGS) entry which is preliminary data.</text>
</comment>
<dbReference type="Proteomes" id="UP001279410">
    <property type="component" value="Unassembled WGS sequence"/>
</dbReference>
<dbReference type="GO" id="GO:0004386">
    <property type="term" value="F:helicase activity"/>
    <property type="evidence" value="ECO:0007669"/>
    <property type="project" value="UniProtKB-KW"/>
</dbReference>
<keyword evidence="1" id="KW-0547">Nucleotide-binding</keyword>
<sequence length="152" mass="16756">MGPYYTTRPTERTVSTDILGLLKGHPAAEAELAGGPMCLGILREGTQAGSRLGQMVPVVLYPDQRALPFLTKQPDSRGEPTSFETPQILGQHYTQRVLFLRDGDSWAWTVRNFLTTDQVKYPPEKAGRNISDLQVPTASIFLLPKTQAEVDG</sequence>
<organism evidence="1 2">
    <name type="scientific">Lates japonicus</name>
    <name type="common">Japanese lates</name>
    <dbReference type="NCBI Taxonomy" id="270547"/>
    <lineage>
        <taxon>Eukaryota</taxon>
        <taxon>Metazoa</taxon>
        <taxon>Chordata</taxon>
        <taxon>Craniata</taxon>
        <taxon>Vertebrata</taxon>
        <taxon>Euteleostomi</taxon>
        <taxon>Actinopterygii</taxon>
        <taxon>Neopterygii</taxon>
        <taxon>Teleostei</taxon>
        <taxon>Neoteleostei</taxon>
        <taxon>Acanthomorphata</taxon>
        <taxon>Carangaria</taxon>
        <taxon>Carangaria incertae sedis</taxon>
        <taxon>Centropomidae</taxon>
        <taxon>Lates</taxon>
    </lineage>
</organism>
<dbReference type="EMBL" id="BRZM01000056">
    <property type="protein sequence ID" value="GLD62799.1"/>
    <property type="molecule type" value="Genomic_DNA"/>
</dbReference>
<proteinExistence type="predicted"/>
<evidence type="ECO:0000313" key="2">
    <source>
        <dbReference type="Proteomes" id="UP001279410"/>
    </source>
</evidence>
<reference evidence="1" key="1">
    <citation type="submission" date="2022-08" db="EMBL/GenBank/DDBJ databases">
        <title>Genome sequencing of akame (Lates japonicus).</title>
        <authorList>
            <person name="Hashiguchi Y."/>
            <person name="Takahashi H."/>
        </authorList>
    </citation>
    <scope>NUCLEOTIDE SEQUENCE</scope>
    <source>
        <strain evidence="1">Kochi</strain>
    </source>
</reference>
<keyword evidence="1" id="KW-0378">Hydrolase</keyword>
<dbReference type="AlphaFoldDB" id="A0AAD3MZK6"/>
<evidence type="ECO:0000313" key="1">
    <source>
        <dbReference type="EMBL" id="GLD62799.1"/>
    </source>
</evidence>